<dbReference type="PROSITE" id="PS00194">
    <property type="entry name" value="THIOREDOXIN_1"/>
    <property type="match status" value="1"/>
</dbReference>
<keyword evidence="2" id="KW-0201">Cytochrome c-type biogenesis</keyword>
<protein>
    <submittedName>
        <fullName evidence="9">Thiol-disulfide isomerase/thioredoxin</fullName>
    </submittedName>
</protein>
<dbReference type="RefSeq" id="WP_183336236.1">
    <property type="nucleotide sequence ID" value="NZ_JACHZG010000001.1"/>
</dbReference>
<evidence type="ECO:0000256" key="2">
    <source>
        <dbReference type="ARBA" id="ARBA00022748"/>
    </source>
</evidence>
<dbReference type="Gene3D" id="3.40.30.10">
    <property type="entry name" value="Glutaredoxin"/>
    <property type="match status" value="1"/>
</dbReference>
<evidence type="ECO:0000313" key="9">
    <source>
        <dbReference type="EMBL" id="MBB3325384.1"/>
    </source>
</evidence>
<proteinExistence type="predicted"/>
<evidence type="ECO:0000256" key="4">
    <source>
        <dbReference type="ARBA" id="ARBA00023157"/>
    </source>
</evidence>
<evidence type="ECO:0000259" key="8">
    <source>
        <dbReference type="PROSITE" id="PS51352"/>
    </source>
</evidence>
<dbReference type="InterPro" id="IPR050553">
    <property type="entry name" value="Thioredoxin_ResA/DsbE_sf"/>
</dbReference>
<dbReference type="SUPFAM" id="SSF52833">
    <property type="entry name" value="Thioredoxin-like"/>
    <property type="match status" value="1"/>
</dbReference>
<dbReference type="Pfam" id="PF08534">
    <property type="entry name" value="Redoxin"/>
    <property type="match status" value="1"/>
</dbReference>
<dbReference type="PROSITE" id="PS51257">
    <property type="entry name" value="PROKAR_LIPOPROTEIN"/>
    <property type="match status" value="1"/>
</dbReference>
<dbReference type="CDD" id="cd02966">
    <property type="entry name" value="TlpA_like_family"/>
    <property type="match status" value="1"/>
</dbReference>
<keyword evidence="9" id="KW-0413">Isomerase</keyword>
<accession>A0A7W5P5E8</accession>
<dbReference type="Proteomes" id="UP000565572">
    <property type="component" value="Unassembled WGS sequence"/>
</dbReference>
<evidence type="ECO:0000313" key="10">
    <source>
        <dbReference type="Proteomes" id="UP000565572"/>
    </source>
</evidence>
<dbReference type="PROSITE" id="PS51352">
    <property type="entry name" value="THIOREDOXIN_2"/>
    <property type="match status" value="1"/>
</dbReference>
<dbReference type="InterPro" id="IPR013766">
    <property type="entry name" value="Thioredoxin_domain"/>
</dbReference>
<keyword evidence="10" id="KW-1185">Reference proteome</keyword>
<dbReference type="GO" id="GO:0030313">
    <property type="term" value="C:cell envelope"/>
    <property type="evidence" value="ECO:0007669"/>
    <property type="project" value="UniProtKB-SubCell"/>
</dbReference>
<dbReference type="InterPro" id="IPR036249">
    <property type="entry name" value="Thioredoxin-like_sf"/>
</dbReference>
<organism evidence="9 10">
    <name type="scientific">Microlunatus antarcticus</name>
    <dbReference type="NCBI Taxonomy" id="53388"/>
    <lineage>
        <taxon>Bacteria</taxon>
        <taxon>Bacillati</taxon>
        <taxon>Actinomycetota</taxon>
        <taxon>Actinomycetes</taxon>
        <taxon>Propionibacteriales</taxon>
        <taxon>Propionibacteriaceae</taxon>
        <taxon>Microlunatus</taxon>
    </lineage>
</organism>
<dbReference type="GO" id="GO:0016853">
    <property type="term" value="F:isomerase activity"/>
    <property type="evidence" value="ECO:0007669"/>
    <property type="project" value="UniProtKB-KW"/>
</dbReference>
<dbReference type="PANTHER" id="PTHR42852:SF6">
    <property type="entry name" value="THIOL:DISULFIDE INTERCHANGE PROTEIN DSBE"/>
    <property type="match status" value="1"/>
</dbReference>
<dbReference type="AlphaFoldDB" id="A0A7W5P5E8"/>
<feature type="signal peptide" evidence="7">
    <location>
        <begin position="1"/>
        <end position="30"/>
    </location>
</feature>
<dbReference type="InterPro" id="IPR013740">
    <property type="entry name" value="Redoxin"/>
</dbReference>
<evidence type="ECO:0000256" key="1">
    <source>
        <dbReference type="ARBA" id="ARBA00004196"/>
    </source>
</evidence>
<feature type="region of interest" description="Disordered" evidence="6">
    <location>
        <begin position="51"/>
        <end position="73"/>
    </location>
</feature>
<dbReference type="EMBL" id="JACHZG010000001">
    <property type="protein sequence ID" value="MBB3325384.1"/>
    <property type="molecule type" value="Genomic_DNA"/>
</dbReference>
<comment type="subcellular location">
    <subcellularLocation>
        <location evidence="1">Cell envelope</location>
    </subcellularLocation>
</comment>
<reference evidence="9 10" key="1">
    <citation type="submission" date="2020-08" db="EMBL/GenBank/DDBJ databases">
        <title>Sequencing the genomes of 1000 actinobacteria strains.</title>
        <authorList>
            <person name="Klenk H.-P."/>
        </authorList>
    </citation>
    <scope>NUCLEOTIDE SEQUENCE [LARGE SCALE GENOMIC DNA]</scope>
    <source>
        <strain evidence="9 10">DSM 11053</strain>
    </source>
</reference>
<keyword evidence="3" id="KW-0812">Transmembrane</keyword>
<evidence type="ECO:0000256" key="5">
    <source>
        <dbReference type="ARBA" id="ARBA00023284"/>
    </source>
</evidence>
<gene>
    <name evidence="9" type="ORF">FHX39_000328</name>
</gene>
<evidence type="ECO:0000256" key="6">
    <source>
        <dbReference type="SAM" id="MobiDB-lite"/>
    </source>
</evidence>
<keyword evidence="5" id="KW-0676">Redox-active center</keyword>
<feature type="chain" id="PRO_5031201210" evidence="7">
    <location>
        <begin position="31"/>
        <end position="200"/>
    </location>
</feature>
<sequence>MRRARRGVVASLAVAAATSLLLAGCSATGADEPTRGADQQGYVGSDGALTRIAPDQREPGPTVSGEQLGATDKTVSTADYPGKVVVLNVWGSWCPPCRQEAAGLQAASVATKADAQFVGINTRDASPAAPEAFLRTQGVTYPSIFDPSGKSLLQLAGQVPPSAIPSTLVLDREGRVAIRVLGQVSENTLTAMVAEVAAGR</sequence>
<dbReference type="GO" id="GO:0016491">
    <property type="term" value="F:oxidoreductase activity"/>
    <property type="evidence" value="ECO:0007669"/>
    <property type="project" value="InterPro"/>
</dbReference>
<keyword evidence="3" id="KW-0735">Signal-anchor</keyword>
<comment type="caution">
    <text evidence="9">The sequence shown here is derived from an EMBL/GenBank/DDBJ whole genome shotgun (WGS) entry which is preliminary data.</text>
</comment>
<dbReference type="PANTHER" id="PTHR42852">
    <property type="entry name" value="THIOL:DISULFIDE INTERCHANGE PROTEIN DSBE"/>
    <property type="match status" value="1"/>
</dbReference>
<dbReference type="InterPro" id="IPR017937">
    <property type="entry name" value="Thioredoxin_CS"/>
</dbReference>
<evidence type="ECO:0000256" key="3">
    <source>
        <dbReference type="ARBA" id="ARBA00022968"/>
    </source>
</evidence>
<keyword evidence="4" id="KW-1015">Disulfide bond</keyword>
<dbReference type="GO" id="GO:0017004">
    <property type="term" value="P:cytochrome complex assembly"/>
    <property type="evidence" value="ECO:0007669"/>
    <property type="project" value="UniProtKB-KW"/>
</dbReference>
<feature type="domain" description="Thioredoxin" evidence="8">
    <location>
        <begin position="47"/>
        <end position="198"/>
    </location>
</feature>
<keyword evidence="7" id="KW-0732">Signal</keyword>
<evidence type="ECO:0000256" key="7">
    <source>
        <dbReference type="SAM" id="SignalP"/>
    </source>
</evidence>
<name>A0A7W5P5E8_9ACTN</name>